<comment type="caution">
    <text evidence="1">The sequence shown here is derived from an EMBL/GenBank/DDBJ whole genome shotgun (WGS) entry which is preliminary data.</text>
</comment>
<evidence type="ECO:0000313" key="1">
    <source>
        <dbReference type="EMBL" id="EYC36563.1"/>
    </source>
</evidence>
<accession>A0A016WC67</accession>
<sequence>MNLRAFASNSQALNSFFNERAHMQISCIQKLLGLHMIRLPTTPPANITWTKGKVLKEVASIYDPLGWTSPTTLISKTFLQSLWKIELRWDDTLPDPQEKQWKSIIATWSTSERTLPRLAMTTSPRSKFDLHVFTHASNTAYCAVAYLVQRREKGVHEMSLIMAKSKLAPLRHTITIPRLEISAHSIGARHLAFLLMQVNIPIQVIIYGQIAKSPSCGRKTIKTLQFSSGIE</sequence>
<keyword evidence="2" id="KW-1185">Reference proteome</keyword>
<dbReference type="EMBL" id="JARK01000483">
    <property type="protein sequence ID" value="EYC36563.1"/>
    <property type="molecule type" value="Genomic_DNA"/>
</dbReference>
<dbReference type="AlphaFoldDB" id="A0A016WC67"/>
<protein>
    <recommendedName>
        <fullName evidence="3">Pao retrotransposon peptidase</fullName>
    </recommendedName>
</protein>
<reference evidence="2" key="1">
    <citation type="journal article" date="2015" name="Nat. Genet.">
        <title>The genome and transcriptome of the zoonotic hookworm Ancylostoma ceylanicum identify infection-specific gene families.</title>
        <authorList>
            <person name="Schwarz E.M."/>
            <person name="Hu Y."/>
            <person name="Antoshechkin I."/>
            <person name="Miller M.M."/>
            <person name="Sternberg P.W."/>
            <person name="Aroian R.V."/>
        </authorList>
    </citation>
    <scope>NUCLEOTIDE SEQUENCE</scope>
    <source>
        <strain evidence="2">HY135</strain>
    </source>
</reference>
<evidence type="ECO:0000313" key="2">
    <source>
        <dbReference type="Proteomes" id="UP000024635"/>
    </source>
</evidence>
<organism evidence="1 2">
    <name type="scientific">Ancylostoma ceylanicum</name>
    <dbReference type="NCBI Taxonomy" id="53326"/>
    <lineage>
        <taxon>Eukaryota</taxon>
        <taxon>Metazoa</taxon>
        <taxon>Ecdysozoa</taxon>
        <taxon>Nematoda</taxon>
        <taxon>Chromadorea</taxon>
        <taxon>Rhabditida</taxon>
        <taxon>Rhabditina</taxon>
        <taxon>Rhabditomorpha</taxon>
        <taxon>Strongyloidea</taxon>
        <taxon>Ancylostomatidae</taxon>
        <taxon>Ancylostomatinae</taxon>
        <taxon>Ancylostoma</taxon>
    </lineage>
</organism>
<dbReference type="Proteomes" id="UP000024635">
    <property type="component" value="Unassembled WGS sequence"/>
</dbReference>
<dbReference type="PANTHER" id="PTHR47331">
    <property type="entry name" value="PHD-TYPE DOMAIN-CONTAINING PROTEIN"/>
    <property type="match status" value="1"/>
</dbReference>
<dbReference type="STRING" id="53326.A0A016WC67"/>
<dbReference type="Pfam" id="PF05380">
    <property type="entry name" value="Peptidase_A17"/>
    <property type="match status" value="1"/>
</dbReference>
<name>A0A016WC67_9BILA</name>
<evidence type="ECO:0008006" key="3">
    <source>
        <dbReference type="Google" id="ProtNLM"/>
    </source>
</evidence>
<dbReference type="OrthoDB" id="5863270at2759"/>
<dbReference type="InterPro" id="IPR008042">
    <property type="entry name" value="Retrotrans_Pao"/>
</dbReference>
<proteinExistence type="predicted"/>
<gene>
    <name evidence="1" type="primary">Acey_s0883.g2850</name>
    <name evidence="1" type="ORF">Y032_0883g2850</name>
</gene>